<reference evidence="2 3" key="1">
    <citation type="journal article" date="2016" name="Nat. Commun.">
        <title>Thousands of microbial genomes shed light on interconnected biogeochemical processes in an aquifer system.</title>
        <authorList>
            <person name="Anantharaman K."/>
            <person name="Brown C.T."/>
            <person name="Hug L.A."/>
            <person name="Sharon I."/>
            <person name="Castelle C.J."/>
            <person name="Probst A.J."/>
            <person name="Thomas B.C."/>
            <person name="Singh A."/>
            <person name="Wilkins M.J."/>
            <person name="Karaoz U."/>
            <person name="Brodie E.L."/>
            <person name="Williams K.H."/>
            <person name="Hubbard S.S."/>
            <person name="Banfield J.F."/>
        </authorList>
    </citation>
    <scope>NUCLEOTIDE SEQUENCE [LARGE SCALE GENOMIC DNA]</scope>
</reference>
<evidence type="ECO:0000313" key="2">
    <source>
        <dbReference type="EMBL" id="OGY46014.1"/>
    </source>
</evidence>
<gene>
    <name evidence="2" type="ORF">A2663_00760</name>
</gene>
<sequence>MEKKKVPLSADEIIAGLGKRKLKEDIKDMIRVLSDEALNSTGLTEHFLRKESASDCREADNQEIKRLVRPLRSWKILGWQDGEYFIKGSKADPQFQANNFKPPAHLKKPEERRSLRSIIYEILKQAGPMTAGRLASRANSHPDCGGSYGQDKDLKKRADKILNSGRNKCFFERDASRRKYADWRVKDGSSPPPWKSKQGPPDYKKSAIYQLMRTKAVIRGWSYRELFEELDRLKSGYISLAAAQANLSCIFYQNKAGRFEKIPGTKPVHWRARWLGPLKIPSCPKEFFDLASQVLDDLAAPRSLEDLLKVIRQSGHLFGYQTNELPLTFLQNGVVGAVAGTKYAGLIS</sequence>
<accession>A0A1G1Y1E6</accession>
<name>A0A1G1Y1E6_9BACT</name>
<evidence type="ECO:0000256" key="1">
    <source>
        <dbReference type="SAM" id="MobiDB-lite"/>
    </source>
</evidence>
<organism evidence="2 3">
    <name type="scientific">Candidatus Buchananbacteria bacterium RIFCSPHIGHO2_01_FULL_46_12</name>
    <dbReference type="NCBI Taxonomy" id="1797536"/>
    <lineage>
        <taxon>Bacteria</taxon>
        <taxon>Candidatus Buchananiibacteriota</taxon>
    </lineage>
</organism>
<comment type="caution">
    <text evidence="2">The sequence shown here is derived from an EMBL/GenBank/DDBJ whole genome shotgun (WGS) entry which is preliminary data.</text>
</comment>
<dbReference type="EMBL" id="MHIF01000066">
    <property type="protein sequence ID" value="OGY46014.1"/>
    <property type="molecule type" value="Genomic_DNA"/>
</dbReference>
<dbReference type="AlphaFoldDB" id="A0A1G1Y1E6"/>
<feature type="region of interest" description="Disordered" evidence="1">
    <location>
        <begin position="182"/>
        <end position="201"/>
    </location>
</feature>
<protein>
    <submittedName>
        <fullName evidence="2">Uncharacterized protein</fullName>
    </submittedName>
</protein>
<evidence type="ECO:0000313" key="3">
    <source>
        <dbReference type="Proteomes" id="UP000178432"/>
    </source>
</evidence>
<dbReference type="Proteomes" id="UP000178432">
    <property type="component" value="Unassembled WGS sequence"/>
</dbReference>
<proteinExistence type="predicted"/>